<comment type="caution">
    <text evidence="3">The sequence shown here is derived from an EMBL/GenBank/DDBJ whole genome shotgun (WGS) entry which is preliminary data.</text>
</comment>
<gene>
    <name evidence="3" type="ORF">EC973_000067</name>
</gene>
<dbReference type="AlphaFoldDB" id="A0A8H7BTY8"/>
<feature type="compositionally biased region" description="Low complexity" evidence="2">
    <location>
        <begin position="420"/>
        <end position="448"/>
    </location>
</feature>
<evidence type="ECO:0000256" key="1">
    <source>
        <dbReference type="SAM" id="Coils"/>
    </source>
</evidence>
<reference evidence="3" key="1">
    <citation type="submission" date="2020-01" db="EMBL/GenBank/DDBJ databases">
        <title>Genome Sequencing of Three Apophysomyces-Like Fungal Strains Confirms a Novel Fungal Genus in the Mucoromycota with divergent Burkholderia-like Endosymbiotic Bacteria.</title>
        <authorList>
            <person name="Stajich J.E."/>
            <person name="Macias A.M."/>
            <person name="Carter-House D."/>
            <person name="Lovett B."/>
            <person name="Kasson L.R."/>
            <person name="Berry K."/>
            <person name="Grigoriev I."/>
            <person name="Chang Y."/>
            <person name="Spatafora J."/>
            <person name="Kasson M.T."/>
        </authorList>
    </citation>
    <scope>NUCLEOTIDE SEQUENCE</scope>
    <source>
        <strain evidence="3">NRRL A-21654</strain>
    </source>
</reference>
<keyword evidence="1" id="KW-0175">Coiled coil</keyword>
<dbReference type="Proteomes" id="UP000605846">
    <property type="component" value="Unassembled WGS sequence"/>
</dbReference>
<proteinExistence type="predicted"/>
<dbReference type="OrthoDB" id="2281102at2759"/>
<feature type="coiled-coil region" evidence="1">
    <location>
        <begin position="304"/>
        <end position="343"/>
    </location>
</feature>
<organism evidence="3 4">
    <name type="scientific">Apophysomyces ossiformis</name>
    <dbReference type="NCBI Taxonomy" id="679940"/>
    <lineage>
        <taxon>Eukaryota</taxon>
        <taxon>Fungi</taxon>
        <taxon>Fungi incertae sedis</taxon>
        <taxon>Mucoromycota</taxon>
        <taxon>Mucoromycotina</taxon>
        <taxon>Mucoromycetes</taxon>
        <taxon>Mucorales</taxon>
        <taxon>Mucorineae</taxon>
        <taxon>Mucoraceae</taxon>
        <taxon>Apophysomyces</taxon>
    </lineage>
</organism>
<feature type="compositionally biased region" description="Pro residues" evidence="2">
    <location>
        <begin position="404"/>
        <end position="419"/>
    </location>
</feature>
<protein>
    <submittedName>
        <fullName evidence="3">Uncharacterized protein</fullName>
    </submittedName>
</protein>
<feature type="compositionally biased region" description="Basic and acidic residues" evidence="2">
    <location>
        <begin position="343"/>
        <end position="356"/>
    </location>
</feature>
<accession>A0A8H7BTY8</accession>
<evidence type="ECO:0000313" key="3">
    <source>
        <dbReference type="EMBL" id="KAF7732793.1"/>
    </source>
</evidence>
<keyword evidence="4" id="KW-1185">Reference proteome</keyword>
<sequence length="513" mass="57794">MSVQATVALFNKRSSISSIVSPPNSRRHSRVNDRADGKPYDFKYPSSGCAVASMVNRFSGQFDRISINRACTSPTPNKTERRCTPSDNGRLERTTTLDTAIDELLAMHQALLDQCSAAEKRVRPLEAQLAASLQVKEYLTKKLQQVSGERDNLERQLSMYRHDQIDTPTSPESNPYSDYFSFNAEQPQQHGELKRRNTLGSVSATHHRSQEAATATTTCNTSANDQIQIEKQLMDYITAYERDTQRMVQSYMSELEAQRSKTRMLRDVIDKQDSLIGVYETMLRTSRRQDNEAANAAKKRKAYSVNASDELLKAQVELQRLELEDKQQLLSILLREREDLMKKVNEKDQPHDKDVSATRPALRRKRSLSHPASRSSIEILATIARPTSSSCSPEKAEKRSSSPPTGPPRDPLPPVPSLPSVPSRRSSPVVPDMSYSTTPSSSYTSLTTAEFEQETTTHHPQPIRIKRHSDPRSITSNEVPSAPEKFWKCTGGITQRRSSKRFWKGLKHIFGAS</sequence>
<feature type="region of interest" description="Disordered" evidence="2">
    <location>
        <begin position="17"/>
        <end position="37"/>
    </location>
</feature>
<name>A0A8H7BTY8_9FUNG</name>
<feature type="coiled-coil region" evidence="1">
    <location>
        <begin position="101"/>
        <end position="163"/>
    </location>
</feature>
<feature type="region of interest" description="Disordered" evidence="2">
    <location>
        <begin position="343"/>
        <end position="483"/>
    </location>
</feature>
<evidence type="ECO:0000313" key="4">
    <source>
        <dbReference type="Proteomes" id="UP000605846"/>
    </source>
</evidence>
<evidence type="ECO:0000256" key="2">
    <source>
        <dbReference type="SAM" id="MobiDB-lite"/>
    </source>
</evidence>
<dbReference type="EMBL" id="JABAYA010000001">
    <property type="protein sequence ID" value="KAF7732793.1"/>
    <property type="molecule type" value="Genomic_DNA"/>
</dbReference>